<name>A0A229RV87_9PSEU</name>
<dbReference type="EMBL" id="NMQT01000102">
    <property type="protein sequence ID" value="OXM50264.1"/>
    <property type="molecule type" value="Genomic_DNA"/>
</dbReference>
<protein>
    <submittedName>
        <fullName evidence="2">Uncharacterized protein</fullName>
    </submittedName>
</protein>
<evidence type="ECO:0000313" key="3">
    <source>
        <dbReference type="Proteomes" id="UP000215223"/>
    </source>
</evidence>
<comment type="caution">
    <text evidence="2">The sequence shown here is derived from an EMBL/GenBank/DDBJ whole genome shotgun (WGS) entry which is preliminary data.</text>
</comment>
<gene>
    <name evidence="2" type="ORF">CFP71_27920</name>
</gene>
<feature type="transmembrane region" description="Helical" evidence="1">
    <location>
        <begin position="6"/>
        <end position="30"/>
    </location>
</feature>
<keyword evidence="3" id="KW-1185">Reference proteome</keyword>
<feature type="transmembrane region" description="Helical" evidence="1">
    <location>
        <begin position="56"/>
        <end position="78"/>
    </location>
</feature>
<keyword evidence="1" id="KW-1133">Transmembrane helix</keyword>
<reference evidence="2 3" key="1">
    <citation type="submission" date="2017-07" db="EMBL/GenBank/DDBJ databases">
        <title>Amycolatopsis thailandensis Genome sequencing and assembly.</title>
        <authorList>
            <person name="Kaur N."/>
            <person name="Mayilraj S."/>
        </authorList>
    </citation>
    <scope>NUCLEOTIDE SEQUENCE [LARGE SCALE GENOMIC DNA]</scope>
    <source>
        <strain evidence="2 3">JCM 16380</strain>
    </source>
</reference>
<evidence type="ECO:0000313" key="2">
    <source>
        <dbReference type="EMBL" id="OXM50264.1"/>
    </source>
</evidence>
<keyword evidence="1" id="KW-0472">Membrane</keyword>
<dbReference type="AlphaFoldDB" id="A0A229RV87"/>
<evidence type="ECO:0000256" key="1">
    <source>
        <dbReference type="SAM" id="Phobius"/>
    </source>
</evidence>
<proteinExistence type="predicted"/>
<dbReference type="Proteomes" id="UP000215223">
    <property type="component" value="Unassembled WGS sequence"/>
</dbReference>
<feature type="transmembrane region" description="Helical" evidence="1">
    <location>
        <begin position="105"/>
        <end position="126"/>
    </location>
</feature>
<sequence>MGSGRVSYPFISIEFATLLGMVAAMVGLILQAIDERRGPISPILRQMRERGPLRDLGLALGTGGIVLALPGLGTWLAIELFLLSGGARDEVRDVFSGLRPLLPHLTFAVFTLFVLRVLASLIRLAVRARERRAEPREIS</sequence>
<organism evidence="2 3">
    <name type="scientific">Amycolatopsis thailandensis</name>
    <dbReference type="NCBI Taxonomy" id="589330"/>
    <lineage>
        <taxon>Bacteria</taxon>
        <taxon>Bacillati</taxon>
        <taxon>Actinomycetota</taxon>
        <taxon>Actinomycetes</taxon>
        <taxon>Pseudonocardiales</taxon>
        <taxon>Pseudonocardiaceae</taxon>
        <taxon>Amycolatopsis</taxon>
    </lineage>
</organism>
<accession>A0A229RV87</accession>
<keyword evidence="1" id="KW-0812">Transmembrane</keyword>